<name>A0A426Z551_ENSVE</name>
<sequence length="147" mass="16502">MKRTRQTKTREEALRTPIHEEVQEVEDLLRRPTKLGDYEGDDGDESKEKGEDVEDPILPHAGVVHLIPPIGGAPERENGRRGGHNAAPRRRPIVKEETKEEKANPIWAVDPTVMESTAHRTASYRVSMARLGRGTRVADSLCSNFML</sequence>
<organism evidence="2 3">
    <name type="scientific">Ensete ventricosum</name>
    <name type="common">Abyssinian banana</name>
    <name type="synonym">Musa ensete</name>
    <dbReference type="NCBI Taxonomy" id="4639"/>
    <lineage>
        <taxon>Eukaryota</taxon>
        <taxon>Viridiplantae</taxon>
        <taxon>Streptophyta</taxon>
        <taxon>Embryophyta</taxon>
        <taxon>Tracheophyta</taxon>
        <taxon>Spermatophyta</taxon>
        <taxon>Magnoliopsida</taxon>
        <taxon>Liliopsida</taxon>
        <taxon>Zingiberales</taxon>
        <taxon>Musaceae</taxon>
        <taxon>Ensete</taxon>
    </lineage>
</organism>
<feature type="compositionally biased region" description="Basic and acidic residues" evidence="1">
    <location>
        <begin position="93"/>
        <end position="103"/>
    </location>
</feature>
<proteinExistence type="predicted"/>
<evidence type="ECO:0000313" key="3">
    <source>
        <dbReference type="Proteomes" id="UP000287651"/>
    </source>
</evidence>
<reference evidence="2 3" key="1">
    <citation type="journal article" date="2014" name="Agronomy (Basel)">
        <title>A Draft Genome Sequence for Ensete ventricosum, the Drought-Tolerant Tree Against Hunger.</title>
        <authorList>
            <person name="Harrison J."/>
            <person name="Moore K.A."/>
            <person name="Paszkiewicz K."/>
            <person name="Jones T."/>
            <person name="Grant M."/>
            <person name="Ambacheew D."/>
            <person name="Muzemil S."/>
            <person name="Studholme D.J."/>
        </authorList>
    </citation>
    <scope>NUCLEOTIDE SEQUENCE [LARGE SCALE GENOMIC DNA]</scope>
</reference>
<dbReference type="EMBL" id="AMZH03008363">
    <property type="protein sequence ID" value="RRT59115.1"/>
    <property type="molecule type" value="Genomic_DNA"/>
</dbReference>
<feature type="compositionally biased region" description="Basic and acidic residues" evidence="1">
    <location>
        <begin position="8"/>
        <end position="37"/>
    </location>
</feature>
<feature type="region of interest" description="Disordered" evidence="1">
    <location>
        <begin position="1"/>
        <end position="103"/>
    </location>
</feature>
<feature type="compositionally biased region" description="Basic residues" evidence="1">
    <location>
        <begin position="81"/>
        <end position="92"/>
    </location>
</feature>
<accession>A0A426Z551</accession>
<evidence type="ECO:0000256" key="1">
    <source>
        <dbReference type="SAM" id="MobiDB-lite"/>
    </source>
</evidence>
<feature type="compositionally biased region" description="Acidic residues" evidence="1">
    <location>
        <begin position="38"/>
        <end position="55"/>
    </location>
</feature>
<dbReference type="AlphaFoldDB" id="A0A426Z551"/>
<evidence type="ECO:0000313" key="2">
    <source>
        <dbReference type="EMBL" id="RRT59115.1"/>
    </source>
</evidence>
<comment type="caution">
    <text evidence="2">The sequence shown here is derived from an EMBL/GenBank/DDBJ whole genome shotgun (WGS) entry which is preliminary data.</text>
</comment>
<protein>
    <submittedName>
        <fullName evidence="2">Uncharacterized protein</fullName>
    </submittedName>
</protein>
<gene>
    <name evidence="2" type="ORF">B296_00024200</name>
</gene>
<dbReference type="Proteomes" id="UP000287651">
    <property type="component" value="Unassembled WGS sequence"/>
</dbReference>